<dbReference type="Proteomes" id="UP001295444">
    <property type="component" value="Chromosome 11"/>
</dbReference>
<dbReference type="InterPro" id="IPR013783">
    <property type="entry name" value="Ig-like_fold"/>
</dbReference>
<dbReference type="Gene3D" id="2.60.40.690">
    <property type="entry name" value="Alpha-macroglobulin, receptor-binding domain"/>
    <property type="match status" value="1"/>
</dbReference>
<dbReference type="Gene3D" id="2.60.40.10">
    <property type="entry name" value="Immunoglobulins"/>
    <property type="match status" value="2"/>
</dbReference>
<dbReference type="SMART" id="SM01361">
    <property type="entry name" value="A2M_recep"/>
    <property type="match status" value="1"/>
</dbReference>
<dbReference type="Pfam" id="PF07678">
    <property type="entry name" value="TED_complement"/>
    <property type="match status" value="1"/>
</dbReference>
<feature type="region of interest" description="Disordered" evidence="9">
    <location>
        <begin position="707"/>
        <end position="731"/>
    </location>
</feature>
<dbReference type="CDD" id="cd02897">
    <property type="entry name" value="A2M_2"/>
    <property type="match status" value="1"/>
</dbReference>
<dbReference type="FunFam" id="2.60.40.1930:FF:000001">
    <property type="entry name" value="CD109 isoform 3"/>
    <property type="match status" value="1"/>
</dbReference>
<dbReference type="InterPro" id="IPR002890">
    <property type="entry name" value="MG2"/>
</dbReference>
<keyword evidence="7" id="KW-1015">Disulfide bond</keyword>
<feature type="domain" description="Alpha-2-macroglobulin" evidence="12">
    <location>
        <begin position="742"/>
        <end position="831"/>
    </location>
</feature>
<evidence type="ECO:0000259" key="12">
    <source>
        <dbReference type="SMART" id="SM01360"/>
    </source>
</evidence>
<organism evidence="14 15">
    <name type="scientific">Pelobates cultripes</name>
    <name type="common">Western spadefoot toad</name>
    <dbReference type="NCBI Taxonomy" id="61616"/>
    <lineage>
        <taxon>Eukaryota</taxon>
        <taxon>Metazoa</taxon>
        <taxon>Chordata</taxon>
        <taxon>Craniata</taxon>
        <taxon>Vertebrata</taxon>
        <taxon>Euteleostomi</taxon>
        <taxon>Amphibia</taxon>
        <taxon>Batrachia</taxon>
        <taxon>Anura</taxon>
        <taxon>Pelobatoidea</taxon>
        <taxon>Pelobatidae</taxon>
        <taxon>Pelobates</taxon>
    </lineage>
</organism>
<keyword evidence="6" id="KW-0722">Serine protease inhibitor</keyword>
<dbReference type="PROSITE" id="PS00477">
    <property type="entry name" value="ALPHA_2_MACROGLOBULIN"/>
    <property type="match status" value="1"/>
</dbReference>
<protein>
    <submittedName>
        <fullName evidence="14">Alpha-2-macroglobulin-like 1 isoform X1</fullName>
    </submittedName>
</protein>
<evidence type="ECO:0000256" key="5">
    <source>
        <dbReference type="ARBA" id="ARBA00022729"/>
    </source>
</evidence>
<dbReference type="GO" id="GO:0005615">
    <property type="term" value="C:extracellular space"/>
    <property type="evidence" value="ECO:0007669"/>
    <property type="project" value="InterPro"/>
</dbReference>
<comment type="similarity">
    <text evidence="2">Belongs to the protease inhibitor I39 (alpha-2-macroglobulin) family.</text>
</comment>
<sequence length="1464" mass="164428">MLPRLLLLGLIVLFFTWAVVGKLHYAVIVPSEIQALRSQLACLHVNGATSQTSVKLTLSMRSQQTTLMEKTFQAKEMFSCIPFQAPKSTKNDDEVATIKVFIETTCDSITRQTNVLLKKQRSNIVVQTDKPVYKPGQTVNFRVLSLKENLQPDLHKIPFIELQDPEKNRIGQWLNVTPNQGISDFSFALSPEPILGDYTIKTKHTAHIFSVGEYVLPKFEVILEIPSVIMFNSDNVPVKICGRYTYGKPVQGVCHASLCRKKIYHYHYWNWEPFDDLLNNLCHNITGKLDRSGCFRTEVNSHHLNLTKLNMQMSMEGTASVIEDGTGIEISTSSRTTISNVIEKVSFVNTVTTYKSGIPFSGKLKLEDATGQPIPDKRIYLTYSNSRFKKTLVKTLVTDENGYASFKLDTITWIRRTYLTAKTNEMYQPYRYSEIINPIYGSAELSLQPFYSASNSFLEIHSLTKVLPCDGNQKIQVDYIIKQTVLNAETKSLDLHYLVASKASLWDAGAIEILVESESEDLMGTTSFNLPLSADVSPNLQVLVYILLSNGELVADLAKFKVEICLKNKVSVGFSPGEVLPGSDVSLQIQAGAGSLCGLRVVDQSVVLMKPERELTADKVRSLFPFYDFGTYDYRIEEYEDYCLPVGGVSIAGRQTIFESSISFYPRFFGDHAEMYGLFKEIRLKIMTNTEIKKPVHCYRRYKRQMSDGTGEDGSGFETQDGNRVPDGPKKEEKVRKYFPETWIWQLMPMGDSSSAELHQTAPDTITDWNAGAFCMGPSGFGISSPASLRVFQPFFVDLTLPYSVVRGESFTLKASVFNYLKECIKVKISLEQSEELDEEPCMDCQHTSCLGADTSKTFYWNLKAKKLGEVNITVRTEAIDTQDLCDNELPIVPKQGSIDTVIKPLLVKPEGILEEKSHSSLICNKKGEDLGREDISLKVPENTINDSVRAYVTVLGDQMGTAMQNLDRLLAMPCGCGEQNMVLFVPNIFILQYLEKTHQLNDEIQNKAKTFLETGYQGELTYKHNDGSYSAFGKSDPEGNTWLTAFVVKSFSKARPYIFIDESHLTHSFNWLRNHRKDSGCFHSVGKLFHTTMKGGVDDDISLSAFVTIALLESDVPPKDPLVGDALSCLRKAAVDVSNVYTQALLAYTFTLAGETDLRQQLMEKLNKQAVRKDSQLHWERQSNTRESDLPFWDRASSAEVELTSYMLLTMLYGPEKDLGRASEIVNWLNKQQNPYGGFSSTQDTVVSLQALAKYAEVTFSDMVNVTVTVQSQTGVMKFHVHNSNRLLLQSMPLLDIPCEYTLTATGIGCVYVQTVLRYNVPPPRSDATFAMSVNVRPDQCPAESVTKLQIHITAEYTGSREKSNMALIEVKMLSGFIPVKTSVRELEKSKVIQKSDIQMDMVTMYLDELGHTPLNISFIVEQDIEVNNLKPASVKIYDYYETGEYAIAEYNSPCGSDENTNN</sequence>
<evidence type="ECO:0000256" key="4">
    <source>
        <dbReference type="ARBA" id="ARBA00022690"/>
    </source>
</evidence>
<dbReference type="Pfam" id="PF17789">
    <property type="entry name" value="MG4"/>
    <property type="match status" value="1"/>
</dbReference>
<dbReference type="SUPFAM" id="SSF81296">
    <property type="entry name" value="E set domains"/>
    <property type="match status" value="1"/>
</dbReference>
<dbReference type="InterPro" id="IPR001599">
    <property type="entry name" value="Macroglobln_a2"/>
</dbReference>
<dbReference type="InterPro" id="IPR047565">
    <property type="entry name" value="Alpha-macroglob_thiol-ester_cl"/>
</dbReference>
<dbReference type="InterPro" id="IPR040839">
    <property type="entry name" value="MG4"/>
</dbReference>
<comment type="subcellular location">
    <subcellularLocation>
        <location evidence="1">Secreted</location>
    </subcellularLocation>
</comment>
<evidence type="ECO:0000256" key="8">
    <source>
        <dbReference type="ARBA" id="ARBA00023180"/>
    </source>
</evidence>
<dbReference type="GO" id="GO:0004867">
    <property type="term" value="F:serine-type endopeptidase inhibitor activity"/>
    <property type="evidence" value="ECO:0007669"/>
    <property type="project" value="UniProtKB-KW"/>
</dbReference>
<keyword evidence="15" id="KW-1185">Reference proteome</keyword>
<dbReference type="Gene3D" id="2.60.40.1930">
    <property type="match status" value="2"/>
</dbReference>
<accession>A0AAD1WUQ0</accession>
<keyword evidence="3" id="KW-0964">Secreted</keyword>
<feature type="chain" id="PRO_5041945072" evidence="10">
    <location>
        <begin position="22"/>
        <end position="1464"/>
    </location>
</feature>
<dbReference type="PANTHER" id="PTHR11412:SF182">
    <property type="entry name" value="ALPHA-2-MACROGLOBULIN-LIKE PROTEIN 1"/>
    <property type="match status" value="1"/>
</dbReference>
<feature type="domain" description="Alpha-2-macroglobulin bait region" evidence="11">
    <location>
        <begin position="458"/>
        <end position="609"/>
    </location>
</feature>
<evidence type="ECO:0000256" key="2">
    <source>
        <dbReference type="ARBA" id="ARBA00010952"/>
    </source>
</evidence>
<feature type="signal peptide" evidence="10">
    <location>
        <begin position="1"/>
        <end position="21"/>
    </location>
</feature>
<dbReference type="Pfam" id="PF07677">
    <property type="entry name" value="A2M_recep"/>
    <property type="match status" value="1"/>
</dbReference>
<dbReference type="EMBL" id="OW240922">
    <property type="protein sequence ID" value="CAH2323049.1"/>
    <property type="molecule type" value="Genomic_DNA"/>
</dbReference>
<evidence type="ECO:0000256" key="1">
    <source>
        <dbReference type="ARBA" id="ARBA00004613"/>
    </source>
</evidence>
<dbReference type="InterPro" id="IPR011625">
    <property type="entry name" value="A2M_N_BRD"/>
</dbReference>
<dbReference type="Gene3D" id="1.50.10.20">
    <property type="match status" value="1"/>
</dbReference>
<dbReference type="SUPFAM" id="SSF49410">
    <property type="entry name" value="Alpha-macroglobulin receptor domain"/>
    <property type="match status" value="1"/>
</dbReference>
<feature type="domain" description="Alpha-macroglobulin receptor-binding" evidence="13">
    <location>
        <begin position="1365"/>
        <end position="1452"/>
    </location>
</feature>
<keyword evidence="8" id="KW-0325">Glycoprotein</keyword>
<dbReference type="InterPro" id="IPR019742">
    <property type="entry name" value="MacrogloblnA2_CS"/>
</dbReference>
<evidence type="ECO:0000256" key="7">
    <source>
        <dbReference type="ARBA" id="ARBA00023157"/>
    </source>
</evidence>
<evidence type="ECO:0000256" key="10">
    <source>
        <dbReference type="SAM" id="SignalP"/>
    </source>
</evidence>
<dbReference type="PANTHER" id="PTHR11412">
    <property type="entry name" value="MACROGLOBULIN / COMPLEMENT"/>
    <property type="match status" value="1"/>
</dbReference>
<dbReference type="SMART" id="SM01419">
    <property type="entry name" value="Thiol-ester_cl"/>
    <property type="match status" value="1"/>
</dbReference>
<dbReference type="Pfam" id="PF00207">
    <property type="entry name" value="A2M"/>
    <property type="match status" value="1"/>
</dbReference>
<evidence type="ECO:0000313" key="15">
    <source>
        <dbReference type="Proteomes" id="UP001295444"/>
    </source>
</evidence>
<evidence type="ECO:0000259" key="11">
    <source>
        <dbReference type="SMART" id="SM01359"/>
    </source>
</evidence>
<dbReference type="FunFam" id="1.50.10.20:FF:000001">
    <property type="entry name" value="CD109 isoform 1"/>
    <property type="match status" value="1"/>
</dbReference>
<reference evidence="14" key="1">
    <citation type="submission" date="2022-03" db="EMBL/GenBank/DDBJ databases">
        <authorList>
            <person name="Alioto T."/>
            <person name="Alioto T."/>
            <person name="Gomez Garrido J."/>
        </authorList>
    </citation>
    <scope>NUCLEOTIDE SEQUENCE</scope>
</reference>
<dbReference type="Pfam" id="PF01835">
    <property type="entry name" value="MG2"/>
    <property type="match status" value="1"/>
</dbReference>
<dbReference type="InterPro" id="IPR009048">
    <property type="entry name" value="A-macroglobulin_rcpt-bd"/>
</dbReference>
<evidence type="ECO:0000256" key="3">
    <source>
        <dbReference type="ARBA" id="ARBA00022525"/>
    </source>
</evidence>
<dbReference type="InterPro" id="IPR014756">
    <property type="entry name" value="Ig_E-set"/>
</dbReference>
<dbReference type="Gene3D" id="6.20.50.160">
    <property type="match status" value="1"/>
</dbReference>
<dbReference type="SMART" id="SM01360">
    <property type="entry name" value="A2M"/>
    <property type="match status" value="1"/>
</dbReference>
<dbReference type="InterPro" id="IPR011626">
    <property type="entry name" value="Alpha-macroglobulin_TED"/>
</dbReference>
<keyword evidence="4" id="KW-0646">Protease inhibitor</keyword>
<dbReference type="Gene3D" id="2.60.40.1940">
    <property type="match status" value="1"/>
</dbReference>
<evidence type="ECO:0000313" key="14">
    <source>
        <dbReference type="EMBL" id="CAH2323049.1"/>
    </source>
</evidence>
<dbReference type="Pfam" id="PF17791">
    <property type="entry name" value="MG3"/>
    <property type="match status" value="1"/>
</dbReference>
<dbReference type="SMART" id="SM01359">
    <property type="entry name" value="A2M_N_2"/>
    <property type="match status" value="1"/>
</dbReference>
<gene>
    <name evidence="14" type="ORF">PECUL_23A040623</name>
</gene>
<dbReference type="InterPro" id="IPR036595">
    <property type="entry name" value="A-macroglobulin_rcpt-bd_sf"/>
</dbReference>
<dbReference type="InterPro" id="IPR041555">
    <property type="entry name" value="MG3"/>
</dbReference>
<dbReference type="Pfam" id="PF07703">
    <property type="entry name" value="A2M_BRD"/>
    <property type="match status" value="1"/>
</dbReference>
<dbReference type="Gene3D" id="2.60.120.1540">
    <property type="match status" value="1"/>
</dbReference>
<proteinExistence type="inferred from homology"/>
<dbReference type="InterPro" id="IPR050473">
    <property type="entry name" value="A2M/Complement_sys"/>
</dbReference>
<name>A0AAD1WUQ0_PELCU</name>
<dbReference type="SUPFAM" id="SSF48239">
    <property type="entry name" value="Terpenoid cyclases/Protein prenyltransferases"/>
    <property type="match status" value="1"/>
</dbReference>
<evidence type="ECO:0000256" key="9">
    <source>
        <dbReference type="SAM" id="MobiDB-lite"/>
    </source>
</evidence>
<evidence type="ECO:0000259" key="13">
    <source>
        <dbReference type="SMART" id="SM01361"/>
    </source>
</evidence>
<keyword evidence="5 10" id="KW-0732">Signal</keyword>
<dbReference type="InterPro" id="IPR041813">
    <property type="entry name" value="A2M_TED"/>
</dbReference>
<dbReference type="Gene3D" id="2.20.130.20">
    <property type="match status" value="1"/>
</dbReference>
<evidence type="ECO:0000256" key="6">
    <source>
        <dbReference type="ARBA" id="ARBA00022900"/>
    </source>
</evidence>
<dbReference type="InterPro" id="IPR008930">
    <property type="entry name" value="Terpenoid_cyclase/PrenylTrfase"/>
</dbReference>